<feature type="domain" description="GGDEF" evidence="4">
    <location>
        <begin position="262"/>
        <end position="388"/>
    </location>
</feature>
<dbReference type="PANTHER" id="PTHR45138">
    <property type="entry name" value="REGULATORY COMPONENTS OF SENSORY TRANSDUCTION SYSTEM"/>
    <property type="match status" value="1"/>
</dbReference>
<evidence type="ECO:0000313" key="5">
    <source>
        <dbReference type="EMBL" id="HGY93141.1"/>
    </source>
</evidence>
<dbReference type="EC" id="2.7.7.65" evidence="1"/>
<dbReference type="EMBL" id="DTKL01000005">
    <property type="protein sequence ID" value="HGY93141.1"/>
    <property type="molecule type" value="Genomic_DNA"/>
</dbReference>
<dbReference type="InterPro" id="IPR000160">
    <property type="entry name" value="GGDEF_dom"/>
</dbReference>
<dbReference type="Pfam" id="PF00990">
    <property type="entry name" value="GGDEF"/>
    <property type="match status" value="1"/>
</dbReference>
<comment type="caution">
    <text evidence="5">The sequence shown here is derived from an EMBL/GenBank/DDBJ whole genome shotgun (WGS) entry which is preliminary data.</text>
</comment>
<feature type="transmembrane region" description="Helical" evidence="3">
    <location>
        <begin position="108"/>
        <end position="124"/>
    </location>
</feature>
<evidence type="ECO:0000256" key="3">
    <source>
        <dbReference type="SAM" id="Phobius"/>
    </source>
</evidence>
<dbReference type="GO" id="GO:0005886">
    <property type="term" value="C:plasma membrane"/>
    <property type="evidence" value="ECO:0007669"/>
    <property type="project" value="TreeGrafter"/>
</dbReference>
<keyword evidence="3" id="KW-1133">Transmembrane helix</keyword>
<feature type="transmembrane region" description="Helical" evidence="3">
    <location>
        <begin position="72"/>
        <end position="96"/>
    </location>
</feature>
<sequence length="404" mass="44245">MSLSKLILSLDNYTLLVSIFTASLLFAVAFSRTGRQQYRQQGAAAFALAFLSATLSTVSIAVTAVIDVRSPLARFLLTLLNDGLVICFYTFLLDGIEQFYGQRRHNRLGWAATGAALLLLAYFTGVQNSVAARIVVVAAAIALLRGLFGLTVLQQPRRRHSLSLMVLMFGYALLSLMQAVGTLLHGTPKNFMQSNPTQTVTLYLDLIFVLSAGVLLFLLLNENLVMGFQAEAMRDFVAGTLNRRGIEQLVEVEIERCRRHSQPLSLALLDIDHFKRLNDTQGHAAGDLALVHAADLIRESLRPYDQVGRYGGDEFLLVLPSTSLESAEAILNRIRERVAKNHPSQCTLSAGVTALNAQDNMGSLLGRADQALYDAKTDGRNCVRIRLSPEHPAQGRAAETTTTQ</sequence>
<name>A0A7V4XQG0_9BACT</name>
<evidence type="ECO:0000259" key="4">
    <source>
        <dbReference type="PROSITE" id="PS50887"/>
    </source>
</evidence>
<organism evidence="5">
    <name type="scientific">Acidobacterium capsulatum</name>
    <dbReference type="NCBI Taxonomy" id="33075"/>
    <lineage>
        <taxon>Bacteria</taxon>
        <taxon>Pseudomonadati</taxon>
        <taxon>Acidobacteriota</taxon>
        <taxon>Terriglobia</taxon>
        <taxon>Terriglobales</taxon>
        <taxon>Acidobacteriaceae</taxon>
        <taxon>Acidobacterium</taxon>
    </lineage>
</organism>
<accession>A0A7V4XQG0</accession>
<reference evidence="5" key="1">
    <citation type="journal article" date="2020" name="mSystems">
        <title>Genome- and Community-Level Interaction Insights into Carbon Utilization and Element Cycling Functions of Hydrothermarchaeota in Hydrothermal Sediment.</title>
        <authorList>
            <person name="Zhou Z."/>
            <person name="Liu Y."/>
            <person name="Xu W."/>
            <person name="Pan J."/>
            <person name="Luo Z.H."/>
            <person name="Li M."/>
        </authorList>
    </citation>
    <scope>NUCLEOTIDE SEQUENCE [LARGE SCALE GENOMIC DNA]</scope>
    <source>
        <strain evidence="5">SpSt-855</strain>
    </source>
</reference>
<dbReference type="FunFam" id="3.30.70.270:FF:000001">
    <property type="entry name" value="Diguanylate cyclase domain protein"/>
    <property type="match status" value="1"/>
</dbReference>
<keyword evidence="3" id="KW-0812">Transmembrane</keyword>
<dbReference type="NCBIfam" id="TIGR00254">
    <property type="entry name" value="GGDEF"/>
    <property type="match status" value="1"/>
</dbReference>
<dbReference type="InterPro" id="IPR050469">
    <property type="entry name" value="Diguanylate_Cyclase"/>
</dbReference>
<dbReference type="Gene3D" id="3.30.70.270">
    <property type="match status" value="1"/>
</dbReference>
<proteinExistence type="predicted"/>
<protein>
    <recommendedName>
        <fullName evidence="1">diguanylate cyclase</fullName>
        <ecNumber evidence="1">2.7.7.65</ecNumber>
    </recommendedName>
</protein>
<dbReference type="SUPFAM" id="SSF55073">
    <property type="entry name" value="Nucleotide cyclase"/>
    <property type="match status" value="1"/>
</dbReference>
<gene>
    <name evidence="5" type="ORF">ENW50_00400</name>
</gene>
<comment type="catalytic activity">
    <reaction evidence="2">
        <text>2 GTP = 3',3'-c-di-GMP + 2 diphosphate</text>
        <dbReference type="Rhea" id="RHEA:24898"/>
        <dbReference type="ChEBI" id="CHEBI:33019"/>
        <dbReference type="ChEBI" id="CHEBI:37565"/>
        <dbReference type="ChEBI" id="CHEBI:58805"/>
        <dbReference type="EC" id="2.7.7.65"/>
    </reaction>
</comment>
<feature type="transmembrane region" description="Helical" evidence="3">
    <location>
        <begin position="130"/>
        <end position="150"/>
    </location>
</feature>
<dbReference type="InterPro" id="IPR029787">
    <property type="entry name" value="Nucleotide_cyclase"/>
</dbReference>
<feature type="transmembrane region" description="Helical" evidence="3">
    <location>
        <begin position="200"/>
        <end position="220"/>
    </location>
</feature>
<feature type="transmembrane region" description="Helical" evidence="3">
    <location>
        <begin position="12"/>
        <end position="31"/>
    </location>
</feature>
<dbReference type="GO" id="GO:1902201">
    <property type="term" value="P:negative regulation of bacterial-type flagellum-dependent cell motility"/>
    <property type="evidence" value="ECO:0007669"/>
    <property type="project" value="TreeGrafter"/>
</dbReference>
<evidence type="ECO:0000256" key="2">
    <source>
        <dbReference type="ARBA" id="ARBA00034247"/>
    </source>
</evidence>
<dbReference type="GO" id="GO:0052621">
    <property type="term" value="F:diguanylate cyclase activity"/>
    <property type="evidence" value="ECO:0007669"/>
    <property type="project" value="UniProtKB-EC"/>
</dbReference>
<dbReference type="InterPro" id="IPR043128">
    <property type="entry name" value="Rev_trsase/Diguanyl_cyclase"/>
</dbReference>
<keyword evidence="3" id="KW-0472">Membrane</keyword>
<dbReference type="PROSITE" id="PS50887">
    <property type="entry name" value="GGDEF"/>
    <property type="match status" value="1"/>
</dbReference>
<feature type="transmembrane region" description="Helical" evidence="3">
    <location>
        <begin position="43"/>
        <end position="66"/>
    </location>
</feature>
<feature type="transmembrane region" description="Helical" evidence="3">
    <location>
        <begin position="162"/>
        <end position="180"/>
    </location>
</feature>
<dbReference type="GO" id="GO:0043709">
    <property type="term" value="P:cell adhesion involved in single-species biofilm formation"/>
    <property type="evidence" value="ECO:0007669"/>
    <property type="project" value="TreeGrafter"/>
</dbReference>
<dbReference type="AlphaFoldDB" id="A0A7V4XQG0"/>
<dbReference type="PANTHER" id="PTHR45138:SF9">
    <property type="entry name" value="DIGUANYLATE CYCLASE DGCM-RELATED"/>
    <property type="match status" value="1"/>
</dbReference>
<dbReference type="SMART" id="SM00267">
    <property type="entry name" value="GGDEF"/>
    <property type="match status" value="1"/>
</dbReference>
<dbReference type="CDD" id="cd01949">
    <property type="entry name" value="GGDEF"/>
    <property type="match status" value="1"/>
</dbReference>
<evidence type="ECO:0000256" key="1">
    <source>
        <dbReference type="ARBA" id="ARBA00012528"/>
    </source>
</evidence>